<keyword evidence="11" id="KW-1185">Reference proteome</keyword>
<keyword evidence="3" id="KW-1003">Cell membrane</keyword>
<feature type="transmembrane region" description="Helical" evidence="8">
    <location>
        <begin position="362"/>
        <end position="381"/>
    </location>
</feature>
<dbReference type="GO" id="GO:0022857">
    <property type="term" value="F:transmembrane transporter activity"/>
    <property type="evidence" value="ECO:0007669"/>
    <property type="project" value="InterPro"/>
</dbReference>
<evidence type="ECO:0000259" key="9">
    <source>
        <dbReference type="PROSITE" id="PS50850"/>
    </source>
</evidence>
<keyword evidence="2" id="KW-0813">Transport</keyword>
<keyword evidence="4 8" id="KW-0812">Transmembrane</keyword>
<feature type="transmembrane region" description="Helical" evidence="8">
    <location>
        <begin position="101"/>
        <end position="120"/>
    </location>
</feature>
<proteinExistence type="predicted"/>
<dbReference type="AlphaFoldDB" id="A0A4Y3QZD9"/>
<feature type="transmembrane region" description="Helical" evidence="8">
    <location>
        <begin position="189"/>
        <end position="210"/>
    </location>
</feature>
<sequence>MFGTFEHLLCSATPNIQVSVCRTQPSGRSRDPPEGRMPLDKPRDLTGDTPRRAPRRTPCDMPRGRPAASSVHRAPPAFRPAPDPSAGGQVPERRGRLRYRGAAYALLTLLTGTNLATPLYPGYADRFGLSPLTVTLVFAVYVAALVPALLGAGRLTAALGRRALLLAAVGAAALGALGFAVASGPSWLFAARALQGLALGAASGPLTAALTELQPAGDTRKAALTSTVVSVGGLGLGPVLGGLLAEYAPAPYVLPFVLELVLLVPAGCAVAALPAAGRGPRGARRRSGPLLAPAVRPVFAASGATAFLAFAVTGLFLALMPSYVTTLTGSGNLLLAGGAVALLPACSALAQLAGYGRAAPRLWRAGLPLLAAGLVLLALAGRTSSPAVLLAAVVGAGAGQGLVFLGAMTAVGRAVDGASRAEVLSAFYVVVYLGVGVPVIGVGLLATAAGLLPAVQGFAVVAAVLCAAAAVVVARRGAGDGGR</sequence>
<name>A0A4Y3QZD9_STRCI</name>
<keyword evidence="6 8" id="KW-0472">Membrane</keyword>
<dbReference type="PANTHER" id="PTHR23517:SF13">
    <property type="entry name" value="MAJOR FACILITATOR SUPERFAMILY MFS_1"/>
    <property type="match status" value="1"/>
</dbReference>
<feature type="transmembrane region" description="Helical" evidence="8">
    <location>
        <begin position="332"/>
        <end position="350"/>
    </location>
</feature>
<feature type="transmembrane region" description="Helical" evidence="8">
    <location>
        <begin position="387"/>
        <end position="411"/>
    </location>
</feature>
<feature type="domain" description="Major facilitator superfamily (MFS) profile" evidence="9">
    <location>
        <begin position="98"/>
        <end position="483"/>
    </location>
</feature>
<dbReference type="InterPro" id="IPR036259">
    <property type="entry name" value="MFS_trans_sf"/>
</dbReference>
<evidence type="ECO:0000313" key="11">
    <source>
        <dbReference type="Proteomes" id="UP000319210"/>
    </source>
</evidence>
<feature type="transmembrane region" description="Helical" evidence="8">
    <location>
        <begin position="454"/>
        <end position="474"/>
    </location>
</feature>
<feature type="transmembrane region" description="Helical" evidence="8">
    <location>
        <begin position="256"/>
        <end position="277"/>
    </location>
</feature>
<reference evidence="10 11" key="1">
    <citation type="submission" date="2019-06" db="EMBL/GenBank/DDBJ databases">
        <title>Whole genome shotgun sequence of Streptomyces cacaoi subsp. cacaoi NBRC 12748.</title>
        <authorList>
            <person name="Hosoyama A."/>
            <person name="Uohara A."/>
            <person name="Ohji S."/>
            <person name="Ichikawa N."/>
        </authorList>
    </citation>
    <scope>NUCLEOTIDE SEQUENCE [LARGE SCALE GENOMIC DNA]</scope>
    <source>
        <strain evidence="10 11">NBRC 12748</strain>
    </source>
</reference>
<dbReference type="PANTHER" id="PTHR23517">
    <property type="entry name" value="RESISTANCE PROTEIN MDTM, PUTATIVE-RELATED-RELATED"/>
    <property type="match status" value="1"/>
</dbReference>
<dbReference type="SUPFAM" id="SSF103473">
    <property type="entry name" value="MFS general substrate transporter"/>
    <property type="match status" value="1"/>
</dbReference>
<comment type="subcellular location">
    <subcellularLocation>
        <location evidence="1">Cell membrane</location>
        <topology evidence="1">Multi-pass membrane protein</topology>
    </subcellularLocation>
</comment>
<accession>A0A4Y3QZD9</accession>
<dbReference type="InterPro" id="IPR020846">
    <property type="entry name" value="MFS_dom"/>
</dbReference>
<evidence type="ECO:0000256" key="7">
    <source>
        <dbReference type="SAM" id="MobiDB-lite"/>
    </source>
</evidence>
<feature type="transmembrane region" description="Helical" evidence="8">
    <location>
        <begin position="423"/>
        <end position="448"/>
    </location>
</feature>
<dbReference type="Proteomes" id="UP000319210">
    <property type="component" value="Unassembled WGS sequence"/>
</dbReference>
<organism evidence="10 11">
    <name type="scientific">Streptomyces cacaoi</name>
    <dbReference type="NCBI Taxonomy" id="1898"/>
    <lineage>
        <taxon>Bacteria</taxon>
        <taxon>Bacillati</taxon>
        <taxon>Actinomycetota</taxon>
        <taxon>Actinomycetes</taxon>
        <taxon>Kitasatosporales</taxon>
        <taxon>Streptomycetaceae</taxon>
        <taxon>Streptomyces</taxon>
    </lineage>
</organism>
<evidence type="ECO:0000256" key="1">
    <source>
        <dbReference type="ARBA" id="ARBA00004651"/>
    </source>
</evidence>
<evidence type="ECO:0000256" key="3">
    <source>
        <dbReference type="ARBA" id="ARBA00022475"/>
    </source>
</evidence>
<evidence type="ECO:0000256" key="5">
    <source>
        <dbReference type="ARBA" id="ARBA00022989"/>
    </source>
</evidence>
<feature type="transmembrane region" description="Helical" evidence="8">
    <location>
        <begin position="222"/>
        <end position="244"/>
    </location>
</feature>
<feature type="transmembrane region" description="Helical" evidence="8">
    <location>
        <begin position="298"/>
        <end position="320"/>
    </location>
</feature>
<feature type="transmembrane region" description="Helical" evidence="8">
    <location>
        <begin position="164"/>
        <end position="183"/>
    </location>
</feature>
<dbReference type="InterPro" id="IPR011701">
    <property type="entry name" value="MFS"/>
</dbReference>
<dbReference type="Pfam" id="PF07690">
    <property type="entry name" value="MFS_1"/>
    <property type="match status" value="1"/>
</dbReference>
<dbReference type="GO" id="GO:0005886">
    <property type="term" value="C:plasma membrane"/>
    <property type="evidence" value="ECO:0007669"/>
    <property type="project" value="UniProtKB-SubCell"/>
</dbReference>
<feature type="transmembrane region" description="Helical" evidence="8">
    <location>
        <begin position="132"/>
        <end position="152"/>
    </location>
</feature>
<feature type="compositionally biased region" description="Basic and acidic residues" evidence="7">
    <location>
        <begin position="28"/>
        <end position="51"/>
    </location>
</feature>
<evidence type="ECO:0000256" key="6">
    <source>
        <dbReference type="ARBA" id="ARBA00023136"/>
    </source>
</evidence>
<dbReference type="PROSITE" id="PS50850">
    <property type="entry name" value="MFS"/>
    <property type="match status" value="1"/>
</dbReference>
<gene>
    <name evidence="10" type="ORF">SCA03_31130</name>
</gene>
<protein>
    <recommendedName>
        <fullName evidence="9">Major facilitator superfamily (MFS) profile domain-containing protein</fullName>
    </recommendedName>
</protein>
<dbReference type="InterPro" id="IPR050171">
    <property type="entry name" value="MFS_Transporters"/>
</dbReference>
<keyword evidence="5 8" id="KW-1133">Transmembrane helix</keyword>
<evidence type="ECO:0000256" key="2">
    <source>
        <dbReference type="ARBA" id="ARBA00022448"/>
    </source>
</evidence>
<evidence type="ECO:0000313" key="10">
    <source>
        <dbReference type="EMBL" id="GEB50562.1"/>
    </source>
</evidence>
<feature type="region of interest" description="Disordered" evidence="7">
    <location>
        <begin position="21"/>
        <end position="92"/>
    </location>
</feature>
<evidence type="ECO:0000256" key="8">
    <source>
        <dbReference type="SAM" id="Phobius"/>
    </source>
</evidence>
<dbReference type="Gene3D" id="1.20.1250.20">
    <property type="entry name" value="MFS general substrate transporter like domains"/>
    <property type="match status" value="1"/>
</dbReference>
<dbReference type="EMBL" id="BJMM01000013">
    <property type="protein sequence ID" value="GEB50562.1"/>
    <property type="molecule type" value="Genomic_DNA"/>
</dbReference>
<comment type="caution">
    <text evidence="10">The sequence shown here is derived from an EMBL/GenBank/DDBJ whole genome shotgun (WGS) entry which is preliminary data.</text>
</comment>
<evidence type="ECO:0000256" key="4">
    <source>
        <dbReference type="ARBA" id="ARBA00022692"/>
    </source>
</evidence>